<dbReference type="Gene3D" id="3.40.50.2000">
    <property type="entry name" value="Glycogen Phosphorylase B"/>
    <property type="match status" value="1"/>
</dbReference>
<reference evidence="2 3" key="2">
    <citation type="journal article" date="2018" name="Plant J.">
        <title>The Physcomitrella patens chromosome-scale assembly reveals moss genome structure and evolution.</title>
        <authorList>
            <person name="Lang D."/>
            <person name="Ullrich K.K."/>
            <person name="Murat F."/>
            <person name="Fuchs J."/>
            <person name="Jenkins J."/>
            <person name="Haas F.B."/>
            <person name="Piednoel M."/>
            <person name="Gundlach H."/>
            <person name="Van Bel M."/>
            <person name="Meyberg R."/>
            <person name="Vives C."/>
            <person name="Morata J."/>
            <person name="Symeonidi A."/>
            <person name="Hiss M."/>
            <person name="Muchero W."/>
            <person name="Kamisugi Y."/>
            <person name="Saleh O."/>
            <person name="Blanc G."/>
            <person name="Decker E.L."/>
            <person name="van Gessel N."/>
            <person name="Grimwood J."/>
            <person name="Hayes R.D."/>
            <person name="Graham S.W."/>
            <person name="Gunter L.E."/>
            <person name="McDaniel S.F."/>
            <person name="Hoernstein S.N.W."/>
            <person name="Larsson A."/>
            <person name="Li F.W."/>
            <person name="Perroud P.F."/>
            <person name="Phillips J."/>
            <person name="Ranjan P."/>
            <person name="Rokshar D.S."/>
            <person name="Rothfels C.J."/>
            <person name="Schneider L."/>
            <person name="Shu S."/>
            <person name="Stevenson D.W."/>
            <person name="Thummler F."/>
            <person name="Tillich M."/>
            <person name="Villarreal Aguilar J.C."/>
            <person name="Widiez T."/>
            <person name="Wong G.K."/>
            <person name="Wymore A."/>
            <person name="Zhang Y."/>
            <person name="Zimmer A.D."/>
            <person name="Quatrano R.S."/>
            <person name="Mayer K.F.X."/>
            <person name="Goodstein D."/>
            <person name="Casacuberta J.M."/>
            <person name="Vandepoele K."/>
            <person name="Reski R."/>
            <person name="Cuming A.C."/>
            <person name="Tuskan G.A."/>
            <person name="Maumus F."/>
            <person name="Salse J."/>
            <person name="Schmutz J."/>
            <person name="Rensing S.A."/>
        </authorList>
    </citation>
    <scope>NUCLEOTIDE SEQUENCE [LARGE SCALE GENOMIC DNA]</scope>
    <source>
        <strain evidence="2 3">cv. Gransden 2004</strain>
    </source>
</reference>
<dbReference type="OrthoDB" id="2193793at2759"/>
<dbReference type="Gramene" id="Pp3c6_17860V3.2">
    <property type="protein sequence ID" value="PAC:32977373.CDS.1"/>
    <property type="gene ID" value="Pp3c6_17860"/>
</dbReference>
<evidence type="ECO:0000256" key="1">
    <source>
        <dbReference type="SAM" id="MobiDB-lite"/>
    </source>
</evidence>
<dbReference type="Gramene" id="Pp3c6_17860V3.3">
    <property type="protein sequence ID" value="PAC:32977374.CDS.1"/>
    <property type="gene ID" value="Pp3c6_17860"/>
</dbReference>
<protein>
    <recommendedName>
        <fullName evidence="4">Glycosyl transferase family 1 domain-containing protein</fullName>
    </recommendedName>
</protein>
<dbReference type="PANTHER" id="PTHR46656:SF3">
    <property type="entry name" value="PUTATIVE-RELATED"/>
    <property type="match status" value="1"/>
</dbReference>
<dbReference type="OMA" id="SVFKWEY"/>
<dbReference type="EnsemblPlants" id="Pp3c6_17860V3.3">
    <property type="protein sequence ID" value="PAC:32977374.CDS.1"/>
    <property type="gene ID" value="Pp3c6_17860"/>
</dbReference>
<gene>
    <name evidence="2" type="primary">LOC112283536</name>
</gene>
<name>A0A7I4A1Q4_PHYPA</name>
<evidence type="ECO:0000313" key="2">
    <source>
        <dbReference type="EnsemblPlants" id="PAC:32977374.CDS.1"/>
    </source>
</evidence>
<dbReference type="CDD" id="cd03801">
    <property type="entry name" value="GT4_PimA-like"/>
    <property type="match status" value="1"/>
</dbReference>
<evidence type="ECO:0008006" key="4">
    <source>
        <dbReference type="Google" id="ProtNLM"/>
    </source>
</evidence>
<feature type="region of interest" description="Disordered" evidence="1">
    <location>
        <begin position="1"/>
        <end position="41"/>
    </location>
</feature>
<dbReference type="AlphaFoldDB" id="A0A7I4A1Q4"/>
<reference evidence="2" key="3">
    <citation type="submission" date="2020-12" db="UniProtKB">
        <authorList>
            <consortium name="EnsemblPlants"/>
        </authorList>
    </citation>
    <scope>IDENTIFICATION</scope>
</reference>
<dbReference type="SUPFAM" id="SSF53756">
    <property type="entry name" value="UDP-Glycosyltransferase/glycogen phosphorylase"/>
    <property type="match status" value="1"/>
</dbReference>
<organism evidence="2 3">
    <name type="scientific">Physcomitrium patens</name>
    <name type="common">Spreading-leaved earth moss</name>
    <name type="synonym">Physcomitrella patens</name>
    <dbReference type="NCBI Taxonomy" id="3218"/>
    <lineage>
        <taxon>Eukaryota</taxon>
        <taxon>Viridiplantae</taxon>
        <taxon>Streptophyta</taxon>
        <taxon>Embryophyta</taxon>
        <taxon>Bryophyta</taxon>
        <taxon>Bryophytina</taxon>
        <taxon>Bryopsida</taxon>
        <taxon>Funariidae</taxon>
        <taxon>Funariales</taxon>
        <taxon>Funariaceae</taxon>
        <taxon>Physcomitrium</taxon>
    </lineage>
</organism>
<dbReference type="FunCoup" id="A0A7I4A1Q4">
    <property type="interactions" value="77"/>
</dbReference>
<dbReference type="Proteomes" id="UP000006727">
    <property type="component" value="Chromosome 6"/>
</dbReference>
<keyword evidence="3" id="KW-1185">Reference proteome</keyword>
<evidence type="ECO:0000313" key="3">
    <source>
        <dbReference type="Proteomes" id="UP000006727"/>
    </source>
</evidence>
<reference evidence="2 3" key="1">
    <citation type="journal article" date="2008" name="Science">
        <title>The Physcomitrella genome reveals evolutionary insights into the conquest of land by plants.</title>
        <authorList>
            <person name="Rensing S."/>
            <person name="Lang D."/>
            <person name="Zimmer A."/>
            <person name="Terry A."/>
            <person name="Salamov A."/>
            <person name="Shapiro H."/>
            <person name="Nishiyama T."/>
            <person name="Perroud P.-F."/>
            <person name="Lindquist E."/>
            <person name="Kamisugi Y."/>
            <person name="Tanahashi T."/>
            <person name="Sakakibara K."/>
            <person name="Fujita T."/>
            <person name="Oishi K."/>
            <person name="Shin-I T."/>
            <person name="Kuroki Y."/>
            <person name="Toyoda A."/>
            <person name="Suzuki Y."/>
            <person name="Hashimoto A."/>
            <person name="Yamaguchi K."/>
            <person name="Sugano A."/>
            <person name="Kohara Y."/>
            <person name="Fujiyama A."/>
            <person name="Anterola A."/>
            <person name="Aoki S."/>
            <person name="Ashton N."/>
            <person name="Barbazuk W.B."/>
            <person name="Barker E."/>
            <person name="Bennetzen J."/>
            <person name="Bezanilla M."/>
            <person name="Blankenship R."/>
            <person name="Cho S.H."/>
            <person name="Dutcher S."/>
            <person name="Estelle M."/>
            <person name="Fawcett J.A."/>
            <person name="Gundlach H."/>
            <person name="Hanada K."/>
            <person name="Heyl A."/>
            <person name="Hicks K.A."/>
            <person name="Hugh J."/>
            <person name="Lohr M."/>
            <person name="Mayer K."/>
            <person name="Melkozernov A."/>
            <person name="Murata T."/>
            <person name="Nelson D."/>
            <person name="Pils B."/>
            <person name="Prigge M."/>
            <person name="Reiss B."/>
            <person name="Renner T."/>
            <person name="Rombauts S."/>
            <person name="Rushton P."/>
            <person name="Sanderfoot A."/>
            <person name="Schween G."/>
            <person name="Shiu S.-H."/>
            <person name="Stueber K."/>
            <person name="Theodoulou F.L."/>
            <person name="Tu H."/>
            <person name="Van de Peer Y."/>
            <person name="Verrier P.J."/>
            <person name="Waters E."/>
            <person name="Wood A."/>
            <person name="Yang L."/>
            <person name="Cove D."/>
            <person name="Cuming A."/>
            <person name="Hasebe M."/>
            <person name="Lucas S."/>
            <person name="Mishler D.B."/>
            <person name="Reski R."/>
            <person name="Grigoriev I."/>
            <person name="Quatrano R.S."/>
            <person name="Boore J.L."/>
        </authorList>
    </citation>
    <scope>NUCLEOTIDE SEQUENCE [LARGE SCALE GENOMIC DNA]</scope>
    <source>
        <strain evidence="2 3">cv. Gransden 2004</strain>
    </source>
</reference>
<dbReference type="EnsemblPlants" id="Pp3c6_17860V3.2">
    <property type="protein sequence ID" value="PAC:32977373.CDS.1"/>
    <property type="gene ID" value="Pp3c6_17860"/>
</dbReference>
<dbReference type="GeneID" id="112283536"/>
<sequence length="548" mass="60871">MYIGEHVGVETSSNSRSSSIDNRDSTPAASEDSTCPKSEKKEEFTLQLKASPKTGHGVLKQMWKPSICLCIFVLALSAAVPNLLEKNPFFVERALTRLDHYFSAVASRWTIQSKHSQNRASGDHNAVRYSLLWMAPFFSGGGYCSEAISYVTAVNAGSKGTSKVPKLGISHYADAENLNFWKGLPSATRQSLFSLTSVPIDLAGAVVVCHSEPGAWYPPLYLTPPCPPTGYDDPLYIIGRTMFETDGVTPDHVRRCNRMDEVWVPTQFHVDSFIRAGVAEEKLLKVVQPVDTVFFNPAHLQPLKLLTSNRLFGSTPNSPSKPFVFLSIFKWEYRKGWDILLSAYLQEFSADDNVALYLLTNPYHTNHDFGTVITEFVSSHSIPKPPSGWPNVYLHDQHIAQSQLPALYAAADCFVLPSRGEGWGRPHVEAMAMELPVIATNWSGMTEYMTELNSYPLRVERMAEVLDGPFKGHLWAEPSTTDLKLLMRHVVVNPEEAKRKGKVARLDMVANYAQEVVARIVVEHLVRIQAKLDSGTSFNTSTSTVTTG</sequence>
<accession>A0A7I4A1Q4</accession>
<dbReference type="PANTHER" id="PTHR46656">
    <property type="entry name" value="PUTATIVE-RELATED"/>
    <property type="match status" value="1"/>
</dbReference>
<dbReference type="EMBL" id="ABEU02000006">
    <property type="status" value="NOT_ANNOTATED_CDS"/>
    <property type="molecule type" value="Genomic_DNA"/>
</dbReference>
<dbReference type="Pfam" id="PF13692">
    <property type="entry name" value="Glyco_trans_1_4"/>
    <property type="match status" value="1"/>
</dbReference>
<feature type="compositionally biased region" description="Polar residues" evidence="1">
    <location>
        <begin position="27"/>
        <end position="36"/>
    </location>
</feature>
<dbReference type="KEGG" id="ppp:112283536"/>
<proteinExistence type="predicted"/>
<dbReference type="RefSeq" id="XP_024378113.1">
    <property type="nucleotide sequence ID" value="XM_024522345.2"/>
</dbReference>